<dbReference type="EMBL" id="KB870806">
    <property type="protein sequence ID" value="EOA33807.1"/>
    <property type="molecule type" value="Genomic_DNA"/>
</dbReference>
<evidence type="ECO:0000313" key="2">
    <source>
        <dbReference type="EMBL" id="EOA33807.1"/>
    </source>
</evidence>
<keyword evidence="3" id="KW-1185">Reference proteome</keyword>
<dbReference type="STRING" id="81985.R0GDD7"/>
<reference evidence="3" key="1">
    <citation type="journal article" date="2013" name="Nat. Genet.">
        <title>The Capsella rubella genome and the genomic consequences of rapid mating system evolution.</title>
        <authorList>
            <person name="Slotte T."/>
            <person name="Hazzouri K.M."/>
            <person name="Agren J.A."/>
            <person name="Koenig D."/>
            <person name="Maumus F."/>
            <person name="Guo Y.L."/>
            <person name="Steige K."/>
            <person name="Platts A.E."/>
            <person name="Escobar J.S."/>
            <person name="Newman L.K."/>
            <person name="Wang W."/>
            <person name="Mandakova T."/>
            <person name="Vello E."/>
            <person name="Smith L.M."/>
            <person name="Henz S.R."/>
            <person name="Steffen J."/>
            <person name="Takuno S."/>
            <person name="Brandvain Y."/>
            <person name="Coop G."/>
            <person name="Andolfatto P."/>
            <person name="Hu T.T."/>
            <person name="Blanchette M."/>
            <person name="Clark R.M."/>
            <person name="Quesneville H."/>
            <person name="Nordborg M."/>
            <person name="Gaut B.S."/>
            <person name="Lysak M.A."/>
            <person name="Jenkins J."/>
            <person name="Grimwood J."/>
            <person name="Chapman J."/>
            <person name="Prochnik S."/>
            <person name="Shu S."/>
            <person name="Rokhsar D."/>
            <person name="Schmutz J."/>
            <person name="Weigel D."/>
            <person name="Wright S.I."/>
        </authorList>
    </citation>
    <scope>NUCLEOTIDE SEQUENCE [LARGE SCALE GENOMIC DNA]</scope>
    <source>
        <strain evidence="3">cv. Monte Gargano</strain>
    </source>
</reference>
<dbReference type="KEGG" id="crb:17894210"/>
<dbReference type="InterPro" id="IPR015915">
    <property type="entry name" value="Kelch-typ_b-propeller"/>
</dbReference>
<feature type="domain" description="F-box associated beta-propeller type 1" evidence="1">
    <location>
        <begin position="21"/>
        <end position="229"/>
    </location>
</feature>
<evidence type="ECO:0000259" key="1">
    <source>
        <dbReference type="Pfam" id="PF07734"/>
    </source>
</evidence>
<proteinExistence type="predicted"/>
<dbReference type="SUPFAM" id="SSF117281">
    <property type="entry name" value="Kelch motif"/>
    <property type="match status" value="1"/>
</dbReference>
<accession>R0GDD7</accession>
<dbReference type="NCBIfam" id="TIGR01640">
    <property type="entry name" value="F_box_assoc_1"/>
    <property type="match status" value="1"/>
</dbReference>
<dbReference type="Pfam" id="PF07734">
    <property type="entry name" value="FBA_1"/>
    <property type="match status" value="1"/>
</dbReference>
<dbReference type="AlphaFoldDB" id="R0GDD7"/>
<evidence type="ECO:0000313" key="3">
    <source>
        <dbReference type="Proteomes" id="UP000029121"/>
    </source>
</evidence>
<name>R0GDD7_9BRAS</name>
<organism evidence="2 3">
    <name type="scientific">Capsella rubella</name>
    <dbReference type="NCBI Taxonomy" id="81985"/>
    <lineage>
        <taxon>Eukaryota</taxon>
        <taxon>Viridiplantae</taxon>
        <taxon>Streptophyta</taxon>
        <taxon>Embryophyta</taxon>
        <taxon>Tracheophyta</taxon>
        <taxon>Spermatophyta</taxon>
        <taxon>Magnoliopsida</taxon>
        <taxon>eudicotyledons</taxon>
        <taxon>Gunneridae</taxon>
        <taxon>Pentapetalae</taxon>
        <taxon>rosids</taxon>
        <taxon>malvids</taxon>
        <taxon>Brassicales</taxon>
        <taxon>Brassicaceae</taxon>
        <taxon>Camelineae</taxon>
        <taxon>Capsella</taxon>
    </lineage>
</organism>
<gene>
    <name evidence="2" type="ORF">CARUB_v10021278mg</name>
</gene>
<sequence>MTTAKLIRLTAKIGMFIDYDFRRYHENPSLWFEIYDFDSDSWTTLDITPHWLIIISIHGVSVKGNTYWGVAGRNAYALINHIICFDFTRERFGPHLPLPIKAWSAQCVSLSSVKEEKITALLQRSETYNKLEIWITTKIEANDVSWINLFTMDTSSIEMFSFKSFFVDEEKKVAVFLGREEEDIYGLITHETIDVIGEAGCLKKLVLGEPEDKNCWPLVCSYVPSTVQIKQHEVGTRKEQSY</sequence>
<dbReference type="InterPro" id="IPR017451">
    <property type="entry name" value="F-box-assoc_interact_dom"/>
</dbReference>
<dbReference type="InterPro" id="IPR006527">
    <property type="entry name" value="F-box-assoc_dom_typ1"/>
</dbReference>
<protein>
    <recommendedName>
        <fullName evidence="1">F-box associated beta-propeller type 1 domain-containing protein</fullName>
    </recommendedName>
</protein>
<dbReference type="Proteomes" id="UP000029121">
    <property type="component" value="Unassembled WGS sequence"/>
</dbReference>
<dbReference type="OrthoDB" id="1021305at2759"/>